<feature type="region of interest" description="Disordered" evidence="1">
    <location>
        <begin position="1"/>
        <end position="26"/>
    </location>
</feature>
<dbReference type="PANTHER" id="PTHR42815:SF2">
    <property type="entry name" value="FAD-BINDING, PUTATIVE (AFU_ORTHOLOGUE AFUA_6G07600)-RELATED"/>
    <property type="match status" value="1"/>
</dbReference>
<dbReference type="InterPro" id="IPR012349">
    <property type="entry name" value="Split_barrel_FMN-bd"/>
</dbReference>
<accession>A0A5S4G840</accession>
<evidence type="ECO:0000313" key="4">
    <source>
        <dbReference type="Proteomes" id="UP000306628"/>
    </source>
</evidence>
<dbReference type="InterPro" id="IPR011576">
    <property type="entry name" value="Pyridox_Oxase_N"/>
</dbReference>
<evidence type="ECO:0000313" key="3">
    <source>
        <dbReference type="EMBL" id="TMR28611.1"/>
    </source>
</evidence>
<protein>
    <submittedName>
        <fullName evidence="3">Oxidoreductase</fullName>
    </submittedName>
</protein>
<dbReference type="PANTHER" id="PTHR42815">
    <property type="entry name" value="FAD-BINDING, PUTATIVE (AFU_ORTHOLOGUE AFUA_6G07600)-RELATED"/>
    <property type="match status" value="1"/>
</dbReference>
<evidence type="ECO:0000256" key="1">
    <source>
        <dbReference type="SAM" id="MobiDB-lite"/>
    </source>
</evidence>
<sequence length="292" mass="31352">MRHPGEVAVQRRAGVRAEDHGSSRTRPEIPDVAAEFLRGQRLLVAGAADDLGRVWAGLLTGPAGFAAPQDDRTIVVSALPAEPDPLHGLFTAERDIGLLAIEPHTRRRMRVNGTAVQAGDSLVVWTEQVYSNCPKYIQTREPTSVPGTPAGLGRGTALTDRHVAWIEEADTFFIATRAEGLGADVSHRGGNPGFVQVTGPGSLVFPDYTGNSMYMTLGNLELDPAAGLLFVDWARGETLQLTGRARVEWGEQRVVRFDVDEYAHLAGTVSAGWTAPGYHRFNPAVEPARAGG</sequence>
<dbReference type="EMBL" id="VCKX01000138">
    <property type="protein sequence ID" value="TMR28611.1"/>
    <property type="molecule type" value="Genomic_DNA"/>
</dbReference>
<dbReference type="Pfam" id="PF01243">
    <property type="entry name" value="PNPOx_N"/>
    <property type="match status" value="1"/>
</dbReference>
<comment type="caution">
    <text evidence="3">The sequence shown here is derived from an EMBL/GenBank/DDBJ whole genome shotgun (WGS) entry which is preliminary data.</text>
</comment>
<feature type="domain" description="Pyridoxamine 5'-phosphate oxidase N-terminal" evidence="2">
    <location>
        <begin position="158"/>
        <end position="262"/>
    </location>
</feature>
<keyword evidence="4" id="KW-1185">Reference proteome</keyword>
<dbReference type="Proteomes" id="UP000306628">
    <property type="component" value="Unassembled WGS sequence"/>
</dbReference>
<gene>
    <name evidence="3" type="ORF">ETD85_35220</name>
</gene>
<dbReference type="SUPFAM" id="SSF50475">
    <property type="entry name" value="FMN-binding split barrel"/>
    <property type="match status" value="1"/>
</dbReference>
<dbReference type="AlphaFoldDB" id="A0A5S4G840"/>
<organism evidence="3 4">
    <name type="scientific">Nonomuraea zeae</name>
    <dbReference type="NCBI Taxonomy" id="1642303"/>
    <lineage>
        <taxon>Bacteria</taxon>
        <taxon>Bacillati</taxon>
        <taxon>Actinomycetota</taxon>
        <taxon>Actinomycetes</taxon>
        <taxon>Streptosporangiales</taxon>
        <taxon>Streptosporangiaceae</taxon>
        <taxon>Nonomuraea</taxon>
    </lineage>
</organism>
<dbReference type="Gene3D" id="2.30.110.10">
    <property type="entry name" value="Electron Transport, Fmn-binding Protein, Chain A"/>
    <property type="match status" value="1"/>
</dbReference>
<evidence type="ECO:0000259" key="2">
    <source>
        <dbReference type="Pfam" id="PF01243"/>
    </source>
</evidence>
<name>A0A5S4G840_9ACTN</name>
<reference evidence="3 4" key="1">
    <citation type="submission" date="2019-05" db="EMBL/GenBank/DDBJ databases">
        <title>Draft genome sequence of Nonomuraea zeae DSM 100528.</title>
        <authorList>
            <person name="Saricaoglu S."/>
            <person name="Isik K."/>
        </authorList>
    </citation>
    <scope>NUCLEOTIDE SEQUENCE [LARGE SCALE GENOMIC DNA]</scope>
    <source>
        <strain evidence="3 4">DSM 100528</strain>
    </source>
</reference>
<proteinExistence type="predicted"/>
<dbReference type="OrthoDB" id="9786134at2"/>
<dbReference type="RefSeq" id="WP_138694143.1">
    <property type="nucleotide sequence ID" value="NZ_JBHSAZ010000010.1"/>
</dbReference>
<feature type="compositionally biased region" description="Basic and acidic residues" evidence="1">
    <location>
        <begin position="15"/>
        <end position="26"/>
    </location>
</feature>